<dbReference type="SUPFAM" id="SSF52540">
    <property type="entry name" value="P-loop containing nucleoside triphosphate hydrolases"/>
    <property type="match status" value="1"/>
</dbReference>
<dbReference type="Pfam" id="PF13424">
    <property type="entry name" value="TPR_12"/>
    <property type="match status" value="1"/>
</dbReference>
<keyword evidence="4" id="KW-1185">Reference proteome</keyword>
<feature type="repeat" description="TPR" evidence="1">
    <location>
        <begin position="495"/>
        <end position="528"/>
    </location>
</feature>
<accession>A0A1H9WJA7</accession>
<proteinExistence type="predicted"/>
<dbReference type="Gene3D" id="1.25.40.10">
    <property type="entry name" value="Tetratricopeptide repeat domain"/>
    <property type="match status" value="1"/>
</dbReference>
<sequence>MRNVMSGRAGRVVQASSIGVVHLHNDEPTPVPFQLPPAPRCFVSRRDELAAMEGWPLLVISGPGGVGKTSLALRWLHDRRDRFPGGQLYVDLGAHAPDGPVAPEDVLEWFLHAFGLKDVPASLAARQAMFRSVTAGLAFAVLLDNAVSSAQVRPLLPASGTVVVTSRWRLSPLGTDGARFVEVEPLGLVDSVRLLENIVQDDRMGAEPDAAGELARLCGGLPVALAVVGARLSARPRRSLGRELSELRAERLPELDADASVASVLDLSYVDLPDPQARLYRLCAWLPGTSFGVEAAAAVAGEPVDEVGGALEDLVEKNLLSELADDRFRYHDMLRTHARSKADATREEGLRRAIEWYVAAAVSADLAAKPGHQRVGPRYQDTGPMAGEPLEWLELERPNLIAAVHSAHGHGWPELVWQLCEPLWALFLHRHYYSDWIETHVLAINAAHECGEPLAAARLGNRLAMAYVNLHRYDEAVAVLDAVLAAGLDDPVSETTALSMLGRVHLGRGEPEAALRCYRQVLEVRVQRGRERGAGMARRRIGEALIELGRCAEAIGELERAEAQLADPVERARVRTFLARACAGAGRLDRARSLLDSAIRDLRTSPFHRADAFVVLAGIAEDDEEARDHYRSALACYRDPADPSAVRIRRLLDRHEHSAAADVIPEQTTGEHHRDPG</sequence>
<dbReference type="InterPro" id="IPR011990">
    <property type="entry name" value="TPR-like_helical_dom_sf"/>
</dbReference>
<dbReference type="InterPro" id="IPR027417">
    <property type="entry name" value="P-loop_NTPase"/>
</dbReference>
<dbReference type="Gene3D" id="3.40.50.300">
    <property type="entry name" value="P-loop containing nucleotide triphosphate hydrolases"/>
    <property type="match status" value="1"/>
</dbReference>
<evidence type="ECO:0000313" key="3">
    <source>
        <dbReference type="EMBL" id="SES33819.1"/>
    </source>
</evidence>
<keyword evidence="1" id="KW-0802">TPR repeat</keyword>
<dbReference type="AlphaFoldDB" id="A0A1H9WJA7"/>
<feature type="region of interest" description="Disordered" evidence="2">
    <location>
        <begin position="658"/>
        <end position="677"/>
    </location>
</feature>
<dbReference type="PANTHER" id="PTHR47691:SF3">
    <property type="entry name" value="HTH-TYPE TRANSCRIPTIONAL REGULATOR RV0890C-RELATED"/>
    <property type="match status" value="1"/>
</dbReference>
<gene>
    <name evidence="3" type="ORF">SAMN05216188_13521</name>
</gene>
<evidence type="ECO:0000256" key="2">
    <source>
        <dbReference type="SAM" id="MobiDB-lite"/>
    </source>
</evidence>
<dbReference type="Pfam" id="PF13432">
    <property type="entry name" value="TPR_16"/>
    <property type="match status" value="1"/>
</dbReference>
<dbReference type="Proteomes" id="UP000199352">
    <property type="component" value="Unassembled WGS sequence"/>
</dbReference>
<dbReference type="InterPro" id="IPR019734">
    <property type="entry name" value="TPR_rpt"/>
</dbReference>
<dbReference type="GO" id="GO:0043531">
    <property type="term" value="F:ADP binding"/>
    <property type="evidence" value="ECO:0007669"/>
    <property type="project" value="InterPro"/>
</dbReference>
<dbReference type="EMBL" id="FOFR01000035">
    <property type="protein sequence ID" value="SES33819.1"/>
    <property type="molecule type" value="Genomic_DNA"/>
</dbReference>
<dbReference type="PRINTS" id="PR00364">
    <property type="entry name" value="DISEASERSIST"/>
</dbReference>
<name>A0A1H9WJA7_9PSEU</name>
<organism evidence="3 4">
    <name type="scientific">Lentzea xinjiangensis</name>
    <dbReference type="NCBI Taxonomy" id="402600"/>
    <lineage>
        <taxon>Bacteria</taxon>
        <taxon>Bacillati</taxon>
        <taxon>Actinomycetota</taxon>
        <taxon>Actinomycetes</taxon>
        <taxon>Pseudonocardiales</taxon>
        <taxon>Pseudonocardiaceae</taxon>
        <taxon>Lentzea</taxon>
    </lineage>
</organism>
<dbReference type="SMART" id="SM00028">
    <property type="entry name" value="TPR"/>
    <property type="match status" value="4"/>
</dbReference>
<dbReference type="PANTHER" id="PTHR47691">
    <property type="entry name" value="REGULATOR-RELATED"/>
    <property type="match status" value="1"/>
</dbReference>
<dbReference type="STRING" id="402600.SAMN05216188_13521"/>
<evidence type="ECO:0000313" key="4">
    <source>
        <dbReference type="Proteomes" id="UP000199352"/>
    </source>
</evidence>
<reference evidence="4" key="1">
    <citation type="submission" date="2016-10" db="EMBL/GenBank/DDBJ databases">
        <authorList>
            <person name="Varghese N."/>
            <person name="Submissions S."/>
        </authorList>
    </citation>
    <scope>NUCLEOTIDE SEQUENCE [LARGE SCALE GENOMIC DNA]</scope>
    <source>
        <strain evidence="4">CGMCC 4.3525</strain>
    </source>
</reference>
<dbReference type="PROSITE" id="PS50005">
    <property type="entry name" value="TPR"/>
    <property type="match status" value="1"/>
</dbReference>
<protein>
    <submittedName>
        <fullName evidence="3">Tetratricopeptide repeat-containing protein</fullName>
    </submittedName>
</protein>
<evidence type="ECO:0000256" key="1">
    <source>
        <dbReference type="PROSITE-ProRule" id="PRU00339"/>
    </source>
</evidence>
<dbReference type="SUPFAM" id="SSF48452">
    <property type="entry name" value="TPR-like"/>
    <property type="match status" value="1"/>
</dbReference>